<dbReference type="InterPro" id="IPR036291">
    <property type="entry name" value="NAD(P)-bd_dom_sf"/>
</dbReference>
<dbReference type="PANTHER" id="PTHR45348:SF2">
    <property type="entry name" value="ZINC-TYPE ALCOHOL DEHYDROGENASE-LIKE PROTEIN C2E1P3.01"/>
    <property type="match status" value="1"/>
</dbReference>
<feature type="domain" description="Enoyl reductase (ER)" evidence="3">
    <location>
        <begin position="14"/>
        <end position="255"/>
    </location>
</feature>
<dbReference type="InterPro" id="IPR020843">
    <property type="entry name" value="ER"/>
</dbReference>
<dbReference type="STRING" id="983965.A0A2T4C248"/>
<dbReference type="GO" id="GO:0016651">
    <property type="term" value="F:oxidoreductase activity, acting on NAD(P)H"/>
    <property type="evidence" value="ECO:0007669"/>
    <property type="project" value="InterPro"/>
</dbReference>
<dbReference type="CDD" id="cd08249">
    <property type="entry name" value="enoyl_reductase_like"/>
    <property type="match status" value="1"/>
</dbReference>
<proteinExistence type="inferred from homology"/>
<dbReference type="Gene3D" id="3.90.180.10">
    <property type="entry name" value="Medium-chain alcohol dehydrogenases, catalytic domain"/>
    <property type="match status" value="1"/>
</dbReference>
<keyword evidence="2" id="KW-0560">Oxidoreductase</keyword>
<dbReference type="OrthoDB" id="48317at2759"/>
<dbReference type="PANTHER" id="PTHR45348">
    <property type="entry name" value="HYPOTHETICAL OXIDOREDUCTASE (EUROFUNG)"/>
    <property type="match status" value="1"/>
</dbReference>
<evidence type="ECO:0000256" key="1">
    <source>
        <dbReference type="ARBA" id="ARBA00008072"/>
    </source>
</evidence>
<evidence type="ECO:0000256" key="2">
    <source>
        <dbReference type="ARBA" id="ARBA00023002"/>
    </source>
</evidence>
<dbReference type="Proteomes" id="UP000240760">
    <property type="component" value="Unassembled WGS sequence"/>
</dbReference>
<dbReference type="Gene3D" id="3.40.50.720">
    <property type="entry name" value="NAD(P)-binding Rossmann-like Domain"/>
    <property type="match status" value="1"/>
</dbReference>
<protein>
    <submittedName>
        <fullName evidence="4">GroES-like protein</fullName>
    </submittedName>
</protein>
<dbReference type="EMBL" id="KZ679133">
    <property type="protein sequence ID" value="PTB75643.1"/>
    <property type="molecule type" value="Genomic_DNA"/>
</dbReference>
<dbReference type="InterPro" id="IPR047122">
    <property type="entry name" value="Trans-enoyl_RdTase-like"/>
</dbReference>
<keyword evidence="5" id="KW-1185">Reference proteome</keyword>
<organism evidence="4 5">
    <name type="scientific">Trichoderma longibrachiatum ATCC 18648</name>
    <dbReference type="NCBI Taxonomy" id="983965"/>
    <lineage>
        <taxon>Eukaryota</taxon>
        <taxon>Fungi</taxon>
        <taxon>Dikarya</taxon>
        <taxon>Ascomycota</taxon>
        <taxon>Pezizomycotina</taxon>
        <taxon>Sordariomycetes</taxon>
        <taxon>Hypocreomycetidae</taxon>
        <taxon>Hypocreales</taxon>
        <taxon>Hypocreaceae</taxon>
        <taxon>Trichoderma</taxon>
    </lineage>
</organism>
<dbReference type="InterPro" id="IPR011032">
    <property type="entry name" value="GroES-like_sf"/>
</dbReference>
<evidence type="ECO:0000313" key="4">
    <source>
        <dbReference type="EMBL" id="PTB75643.1"/>
    </source>
</evidence>
<sequence>MTALPQTTKAIVKKATGKVAIEEVPLPKLRDGFVLVKTKAVAINPTDYKSIDYEDPKSIGARSGCDFAGEVVAVGKGVDNFKVGDRIAGMNPGSNAVEHEDGSYAEYCISQADVQFHNPFSDEEGASLGISTFTVSLGADAVFDYRSPTVVDDIRAAAGDKLKVAWDCISLDASAKICAGALADEGGALGMLLGIDTSVVHAINPNVEVRTTLGYSIFGKPYERYGAKSDGSAEDNEFAKEWRDLAERLFREGKVKPARIEVNRGGSGLEGVLNGLDELRNDKVSGVKLIYTL</sequence>
<dbReference type="InterPro" id="IPR013154">
    <property type="entry name" value="ADH-like_N"/>
</dbReference>
<dbReference type="Pfam" id="PF08240">
    <property type="entry name" value="ADH_N"/>
    <property type="match status" value="1"/>
</dbReference>
<dbReference type="AlphaFoldDB" id="A0A2T4C248"/>
<gene>
    <name evidence="4" type="ORF">M440DRAFT_1378154</name>
</gene>
<comment type="similarity">
    <text evidence="1">Belongs to the zinc-containing alcohol dehydrogenase family.</text>
</comment>
<evidence type="ECO:0000259" key="3">
    <source>
        <dbReference type="SMART" id="SM00829"/>
    </source>
</evidence>
<dbReference type="SUPFAM" id="SSF51735">
    <property type="entry name" value="NAD(P)-binding Rossmann-fold domains"/>
    <property type="match status" value="1"/>
</dbReference>
<dbReference type="SMART" id="SM00829">
    <property type="entry name" value="PKS_ER"/>
    <property type="match status" value="1"/>
</dbReference>
<reference evidence="4 5" key="1">
    <citation type="submission" date="2016-07" db="EMBL/GenBank/DDBJ databases">
        <title>Multiple horizontal gene transfer events from other fungi enriched the ability of initially mycotrophic Trichoderma (Ascomycota) to feed on dead plant biomass.</title>
        <authorList>
            <consortium name="DOE Joint Genome Institute"/>
            <person name="Aerts A."/>
            <person name="Atanasova L."/>
            <person name="Chenthamara K."/>
            <person name="Zhang J."/>
            <person name="Grujic M."/>
            <person name="Henrissat B."/>
            <person name="Kuo A."/>
            <person name="Salamov A."/>
            <person name="Lipzen A."/>
            <person name="Labutti K."/>
            <person name="Barry K."/>
            <person name="Miao Y."/>
            <person name="Rahimi M.J."/>
            <person name="Shen Q."/>
            <person name="Grigoriev I.V."/>
            <person name="Kubicek C.P."/>
            <person name="Druzhinina I.S."/>
        </authorList>
    </citation>
    <scope>NUCLEOTIDE SEQUENCE [LARGE SCALE GENOMIC DNA]</scope>
    <source>
        <strain evidence="4 5">ATCC 18648</strain>
    </source>
</reference>
<evidence type="ECO:0000313" key="5">
    <source>
        <dbReference type="Proteomes" id="UP000240760"/>
    </source>
</evidence>
<dbReference type="SUPFAM" id="SSF50129">
    <property type="entry name" value="GroES-like"/>
    <property type="match status" value="1"/>
</dbReference>
<name>A0A2T4C248_TRILO</name>
<accession>A0A2T4C248</accession>